<comment type="caution">
    <text evidence="1">The sequence shown here is derived from an EMBL/GenBank/DDBJ whole genome shotgun (WGS) entry which is preliminary data.</text>
</comment>
<protein>
    <submittedName>
        <fullName evidence="1">Uncharacterized protein</fullName>
    </submittedName>
</protein>
<dbReference type="AlphaFoldDB" id="A0A2A9G243"/>
<reference evidence="1 2" key="1">
    <citation type="submission" date="2017-10" db="EMBL/GenBank/DDBJ databases">
        <title>Sequencing the genomes of 1000 actinobacteria strains.</title>
        <authorList>
            <person name="Klenk H.-P."/>
        </authorList>
    </citation>
    <scope>NUCLEOTIDE SEQUENCE [LARGE SCALE GENOMIC DNA]</scope>
    <source>
        <strain evidence="1 2">DSM 46092</strain>
    </source>
</reference>
<sequence length="151" mass="16600">MIEVRTLLRESDGTFTLLSDASVPGASVPDSDYIEGAIELVINGVEICGQAQWDLVDQLWVYICTMLGDFRIRNRVSTRFPDMPVELIFERQKVGRMLVTCVGKVARRTSVAEDEFLRAMAKAARSALTGLAVLAPVNAMSYEEALSLLAS</sequence>
<gene>
    <name evidence="1" type="ORF">ATK36_0334</name>
</gene>
<proteinExistence type="predicted"/>
<evidence type="ECO:0000313" key="1">
    <source>
        <dbReference type="EMBL" id="PFG56805.1"/>
    </source>
</evidence>
<evidence type="ECO:0000313" key="2">
    <source>
        <dbReference type="Proteomes" id="UP000243542"/>
    </source>
</evidence>
<dbReference type="RefSeq" id="WP_098509508.1">
    <property type="nucleotide sequence ID" value="NZ_JBIAKZ010000034.1"/>
</dbReference>
<accession>A0A2A9G243</accession>
<dbReference type="Proteomes" id="UP000243542">
    <property type="component" value="Unassembled WGS sequence"/>
</dbReference>
<dbReference type="EMBL" id="PDJK01000001">
    <property type="protein sequence ID" value="PFG56805.1"/>
    <property type="molecule type" value="Genomic_DNA"/>
</dbReference>
<keyword evidence="2" id="KW-1185">Reference proteome</keyword>
<organism evidence="1 2">
    <name type="scientific">Amycolatopsis sulphurea</name>
    <dbReference type="NCBI Taxonomy" id="76022"/>
    <lineage>
        <taxon>Bacteria</taxon>
        <taxon>Bacillati</taxon>
        <taxon>Actinomycetota</taxon>
        <taxon>Actinomycetes</taxon>
        <taxon>Pseudonocardiales</taxon>
        <taxon>Pseudonocardiaceae</taxon>
        <taxon>Amycolatopsis</taxon>
    </lineage>
</organism>
<name>A0A2A9G243_9PSEU</name>